<comment type="caution">
    <text evidence="5">The sequence shown here is derived from an EMBL/GenBank/DDBJ whole genome shotgun (WGS) entry which is preliminary data.</text>
</comment>
<dbReference type="AlphaFoldDB" id="A0A835S673"/>
<dbReference type="InterPro" id="IPR002164">
    <property type="entry name" value="NAP_family"/>
</dbReference>
<dbReference type="OrthoDB" id="543156at2759"/>
<keyword evidence="3" id="KW-0143">Chaperone</keyword>
<dbReference type="Proteomes" id="UP000636800">
    <property type="component" value="Chromosome 1"/>
</dbReference>
<dbReference type="GO" id="GO:0000724">
    <property type="term" value="P:double-strand break repair via homologous recombination"/>
    <property type="evidence" value="ECO:0007669"/>
    <property type="project" value="UniProtKB-ARBA"/>
</dbReference>
<evidence type="ECO:0000313" key="5">
    <source>
        <dbReference type="EMBL" id="KAG0498123.1"/>
    </source>
</evidence>
<reference evidence="5 6" key="1">
    <citation type="journal article" date="2020" name="Nat. Food">
        <title>A phased Vanilla planifolia genome enables genetic improvement of flavour and production.</title>
        <authorList>
            <person name="Hasing T."/>
            <person name="Tang H."/>
            <person name="Brym M."/>
            <person name="Khazi F."/>
            <person name="Huang T."/>
            <person name="Chambers A.H."/>
        </authorList>
    </citation>
    <scope>NUCLEOTIDE SEQUENCE [LARGE SCALE GENOMIC DNA]</scope>
    <source>
        <tissue evidence="5">Leaf</tissue>
    </source>
</reference>
<evidence type="ECO:0000256" key="4">
    <source>
        <dbReference type="SAM" id="MobiDB-lite"/>
    </source>
</evidence>
<dbReference type="GO" id="GO:0042393">
    <property type="term" value="F:histone binding"/>
    <property type="evidence" value="ECO:0007669"/>
    <property type="project" value="UniProtKB-ARBA"/>
</dbReference>
<keyword evidence="6" id="KW-1185">Reference proteome</keyword>
<feature type="region of interest" description="Disordered" evidence="4">
    <location>
        <begin position="191"/>
        <end position="256"/>
    </location>
</feature>
<dbReference type="SUPFAM" id="SSF143113">
    <property type="entry name" value="NAP-like"/>
    <property type="match status" value="1"/>
</dbReference>
<evidence type="ECO:0000256" key="1">
    <source>
        <dbReference type="ARBA" id="ARBA00009947"/>
    </source>
</evidence>
<name>A0A835S673_VANPL</name>
<dbReference type="GO" id="GO:0005634">
    <property type="term" value="C:nucleus"/>
    <property type="evidence" value="ECO:0007669"/>
    <property type="project" value="InterPro"/>
</dbReference>
<feature type="compositionally biased region" description="Acidic residues" evidence="4">
    <location>
        <begin position="191"/>
        <end position="229"/>
    </location>
</feature>
<comment type="similarity">
    <text evidence="1">Belongs to the nucleosome assembly protein (NAP) family.</text>
</comment>
<dbReference type="EMBL" id="JADCNL010000001">
    <property type="protein sequence ID" value="KAG0498123.1"/>
    <property type="molecule type" value="Genomic_DNA"/>
</dbReference>
<evidence type="ECO:0000256" key="2">
    <source>
        <dbReference type="ARBA" id="ARBA00023054"/>
    </source>
</evidence>
<dbReference type="InterPro" id="IPR037231">
    <property type="entry name" value="NAP-like_sf"/>
</dbReference>
<gene>
    <name evidence="5" type="ORF">HPP92_002814</name>
</gene>
<dbReference type="Gene3D" id="1.20.5.1500">
    <property type="match status" value="1"/>
</dbReference>
<protein>
    <submittedName>
        <fullName evidence="5">Uncharacterized protein</fullName>
    </submittedName>
</protein>
<accession>A0A835S673</accession>
<proteinExistence type="inferred from homology"/>
<evidence type="ECO:0000313" key="6">
    <source>
        <dbReference type="Proteomes" id="UP000636800"/>
    </source>
</evidence>
<dbReference type="GO" id="GO:0006334">
    <property type="term" value="P:nucleosome assembly"/>
    <property type="evidence" value="ECO:0007669"/>
    <property type="project" value="InterPro"/>
</dbReference>
<dbReference type="Pfam" id="PF00956">
    <property type="entry name" value="NAP"/>
    <property type="match status" value="1"/>
</dbReference>
<organism evidence="5 6">
    <name type="scientific">Vanilla planifolia</name>
    <name type="common">Vanilla</name>
    <dbReference type="NCBI Taxonomy" id="51239"/>
    <lineage>
        <taxon>Eukaryota</taxon>
        <taxon>Viridiplantae</taxon>
        <taxon>Streptophyta</taxon>
        <taxon>Embryophyta</taxon>
        <taxon>Tracheophyta</taxon>
        <taxon>Spermatophyta</taxon>
        <taxon>Magnoliopsida</taxon>
        <taxon>Liliopsida</taxon>
        <taxon>Asparagales</taxon>
        <taxon>Orchidaceae</taxon>
        <taxon>Vanilloideae</taxon>
        <taxon>Vanilleae</taxon>
        <taxon>Vanilla</taxon>
    </lineage>
</organism>
<sequence>MSQNKNQGDIDMTDLASALPNTAGFVPELVHLWIIEWVILFRRLVQQASELGGPTRRRYGNIVSNVKKRVEVLREIQSQYDDFEAKFYEERAALEAKYQKLYEPSRYEIVNGLVEVEGVVDEPADLTAEDKKLKKVLTKTYHMIDEDEPILEKAIGLNSYRELMEQDYDIGSTIRTRLFHMLCHGILEAVQDDEIEDVGEDDEDGDDEEEDENEEDDDEDEDDEDEEEEAKTGKKPAAGREKAGEAQQVDRPQNASNSDFFSREFMTVLLSQECLIVCFGGAFVSPVLMCVSVPKLRFCNGCYFA</sequence>
<evidence type="ECO:0000256" key="3">
    <source>
        <dbReference type="ARBA" id="ARBA00023186"/>
    </source>
</evidence>
<keyword evidence="2" id="KW-0175">Coiled coil</keyword>